<evidence type="ECO:0000313" key="2">
    <source>
        <dbReference type="Proteomes" id="UP001154282"/>
    </source>
</evidence>
<sequence>MMEEDFDILKVFFIASGDGLPHSVVEPNAIEEYACK</sequence>
<gene>
    <name evidence="1" type="ORF">LITE_LOCUS11557</name>
</gene>
<evidence type="ECO:0000313" key="1">
    <source>
        <dbReference type="EMBL" id="CAI0402353.1"/>
    </source>
</evidence>
<protein>
    <submittedName>
        <fullName evidence="1">Uncharacterized protein</fullName>
    </submittedName>
</protein>
<keyword evidence="2" id="KW-1185">Reference proteome</keyword>
<dbReference type="EMBL" id="CAMGYJ010000004">
    <property type="protein sequence ID" value="CAI0402353.1"/>
    <property type="molecule type" value="Genomic_DNA"/>
</dbReference>
<dbReference type="Proteomes" id="UP001154282">
    <property type="component" value="Unassembled WGS sequence"/>
</dbReference>
<organism evidence="1 2">
    <name type="scientific">Linum tenue</name>
    <dbReference type="NCBI Taxonomy" id="586396"/>
    <lineage>
        <taxon>Eukaryota</taxon>
        <taxon>Viridiplantae</taxon>
        <taxon>Streptophyta</taxon>
        <taxon>Embryophyta</taxon>
        <taxon>Tracheophyta</taxon>
        <taxon>Spermatophyta</taxon>
        <taxon>Magnoliopsida</taxon>
        <taxon>eudicotyledons</taxon>
        <taxon>Gunneridae</taxon>
        <taxon>Pentapetalae</taxon>
        <taxon>rosids</taxon>
        <taxon>fabids</taxon>
        <taxon>Malpighiales</taxon>
        <taxon>Linaceae</taxon>
        <taxon>Linum</taxon>
    </lineage>
</organism>
<dbReference type="AlphaFoldDB" id="A0AAV0IXH8"/>
<accession>A0AAV0IXH8</accession>
<reference evidence="1" key="1">
    <citation type="submission" date="2022-08" db="EMBL/GenBank/DDBJ databases">
        <authorList>
            <person name="Gutierrez-Valencia J."/>
        </authorList>
    </citation>
    <scope>NUCLEOTIDE SEQUENCE</scope>
</reference>
<proteinExistence type="predicted"/>
<name>A0AAV0IXH8_9ROSI</name>
<comment type="caution">
    <text evidence="1">The sequence shown here is derived from an EMBL/GenBank/DDBJ whole genome shotgun (WGS) entry which is preliminary data.</text>
</comment>